<geneLocation type="plasmid" evidence="2">
    <name>p1</name>
</geneLocation>
<dbReference type="AlphaFoldDB" id="A0A2S7V913"/>
<gene>
    <name evidence="2" type="ORF">BTO08_22270</name>
</gene>
<dbReference type="PANTHER" id="PTHR43539">
    <property type="entry name" value="FLAVIN-BINDING MONOOXYGENASE-LIKE PROTEIN (AFU_ORTHOLOGUE AFUA_4G09220)"/>
    <property type="match status" value="1"/>
</dbReference>
<name>A0A2S7V913_PHOAN</name>
<accession>A0A2S7V913</accession>
<evidence type="ECO:0000256" key="1">
    <source>
        <dbReference type="ARBA" id="ARBA00023002"/>
    </source>
</evidence>
<comment type="caution">
    <text evidence="2">The sequence shown here is derived from an EMBL/GenBank/DDBJ whole genome shotgun (WGS) entry which is preliminary data.</text>
</comment>
<organism evidence="2 3">
    <name type="scientific">Photobacterium angustum</name>
    <dbReference type="NCBI Taxonomy" id="661"/>
    <lineage>
        <taxon>Bacteria</taxon>
        <taxon>Pseudomonadati</taxon>
        <taxon>Pseudomonadota</taxon>
        <taxon>Gammaproteobacteria</taxon>
        <taxon>Vibrionales</taxon>
        <taxon>Vibrionaceae</taxon>
        <taxon>Photobacterium</taxon>
    </lineage>
</organism>
<proteinExistence type="predicted"/>
<dbReference type="Proteomes" id="UP000238730">
    <property type="component" value="Unassembled WGS sequence"/>
</dbReference>
<evidence type="ECO:0000313" key="2">
    <source>
        <dbReference type="EMBL" id="PQJ58488.1"/>
    </source>
</evidence>
<reference evidence="2 3" key="1">
    <citation type="submission" date="2016-12" db="EMBL/GenBank/DDBJ databases">
        <title>Diversity of luminous bacteria.</title>
        <authorList>
            <person name="Yoshizawa S."/>
            <person name="Kogure K."/>
        </authorList>
    </citation>
    <scope>NUCLEOTIDE SEQUENCE [LARGE SCALE GENOMIC DNA]</scope>
    <source>
        <strain evidence="2 3">LC1-200</strain>
        <plasmid evidence="2">p1</plasmid>
    </source>
</reference>
<dbReference type="PRINTS" id="PR00411">
    <property type="entry name" value="PNDRDTASEI"/>
</dbReference>
<keyword evidence="1" id="KW-0560">Oxidoreductase</keyword>
<dbReference type="OrthoDB" id="337830at2"/>
<dbReference type="InterPro" id="IPR050982">
    <property type="entry name" value="Auxin_biosynth/cation_transpt"/>
</dbReference>
<dbReference type="InterPro" id="IPR036188">
    <property type="entry name" value="FAD/NAD-bd_sf"/>
</dbReference>
<dbReference type="GO" id="GO:0004497">
    <property type="term" value="F:monooxygenase activity"/>
    <property type="evidence" value="ECO:0007669"/>
    <property type="project" value="TreeGrafter"/>
</dbReference>
<evidence type="ECO:0000313" key="3">
    <source>
        <dbReference type="Proteomes" id="UP000238730"/>
    </source>
</evidence>
<dbReference type="PANTHER" id="PTHR43539:SF78">
    <property type="entry name" value="FLAVIN-CONTAINING MONOOXYGENASE"/>
    <property type="match status" value="1"/>
</dbReference>
<sequence length="354" mass="39285">MRYDSVIIGAGQSGLYAAKALAEKNKHYLVLERDEVGQQWQQRLNGMQLFTSRRFCALPGFVFPGDPQGYPTTEEVAAYLKNYARMFKLNIQPRTRVVSVIQEKGGFIITTDTGARIETKTIINATGSNQQVNIPSLSEGLSNQVQQFTADVINLGSIKDGWRVAIIGDGASGRQIAAQLASRCSVSLACGQRRSLPPNRVLGKDIFWWLSKLGIIFAGNGTLVSKVLKKRNPLPLGNYTNNKLKKVGVTICQRLTECQETTLQFANGHQQQVDAVIWATGYQDDASWLHIEGCHDENGFIQQNGQSPTEGLFVIGRKWLSCRASELIMGVERDVDHVMTLVERQLLKNQEVES</sequence>
<dbReference type="SUPFAM" id="SSF51905">
    <property type="entry name" value="FAD/NAD(P)-binding domain"/>
    <property type="match status" value="1"/>
</dbReference>
<dbReference type="PRINTS" id="PR00368">
    <property type="entry name" value="FADPNR"/>
</dbReference>
<dbReference type="GO" id="GO:0050660">
    <property type="term" value="F:flavin adenine dinucleotide binding"/>
    <property type="evidence" value="ECO:0007669"/>
    <property type="project" value="TreeGrafter"/>
</dbReference>
<protein>
    <recommendedName>
        <fullName evidence="4">Potassium uptake trka-like protein</fullName>
    </recommendedName>
</protein>
<evidence type="ECO:0008006" key="4">
    <source>
        <dbReference type="Google" id="ProtNLM"/>
    </source>
</evidence>
<dbReference type="RefSeq" id="WP_105062748.1">
    <property type="nucleotide sequence ID" value="NZ_MSCJ01000004.1"/>
</dbReference>
<dbReference type="Gene3D" id="3.50.50.60">
    <property type="entry name" value="FAD/NAD(P)-binding domain"/>
    <property type="match status" value="1"/>
</dbReference>
<dbReference type="Pfam" id="PF13738">
    <property type="entry name" value="Pyr_redox_3"/>
    <property type="match status" value="1"/>
</dbReference>
<dbReference type="EMBL" id="MSCJ01000004">
    <property type="protein sequence ID" value="PQJ58488.1"/>
    <property type="molecule type" value="Genomic_DNA"/>
</dbReference>
<keyword evidence="2" id="KW-0614">Plasmid</keyword>